<organism evidence="2 3">
    <name type="scientific">Synaphobranchus kaupii</name>
    <name type="common">Kaup's arrowtooth eel</name>
    <dbReference type="NCBI Taxonomy" id="118154"/>
    <lineage>
        <taxon>Eukaryota</taxon>
        <taxon>Metazoa</taxon>
        <taxon>Chordata</taxon>
        <taxon>Craniata</taxon>
        <taxon>Vertebrata</taxon>
        <taxon>Euteleostomi</taxon>
        <taxon>Actinopterygii</taxon>
        <taxon>Neopterygii</taxon>
        <taxon>Teleostei</taxon>
        <taxon>Anguilliformes</taxon>
        <taxon>Synaphobranchidae</taxon>
        <taxon>Synaphobranchus</taxon>
    </lineage>
</organism>
<feature type="compositionally biased region" description="Polar residues" evidence="1">
    <location>
        <begin position="103"/>
        <end position="114"/>
    </location>
</feature>
<dbReference type="EMBL" id="JAINUF010000006">
    <property type="protein sequence ID" value="KAJ8357502.1"/>
    <property type="molecule type" value="Genomic_DNA"/>
</dbReference>
<dbReference type="AlphaFoldDB" id="A0A9Q1IWA2"/>
<feature type="region of interest" description="Disordered" evidence="1">
    <location>
        <begin position="87"/>
        <end position="114"/>
    </location>
</feature>
<comment type="caution">
    <text evidence="2">The sequence shown here is derived from an EMBL/GenBank/DDBJ whole genome shotgun (WGS) entry which is preliminary data.</text>
</comment>
<dbReference type="OrthoDB" id="10593206at2759"/>
<dbReference type="Proteomes" id="UP001152622">
    <property type="component" value="Chromosome 6"/>
</dbReference>
<keyword evidence="3" id="KW-1185">Reference proteome</keyword>
<proteinExistence type="predicted"/>
<sequence length="114" mass="12978">MKRTCYVYSPAPILHRPLRSGPESHYGCHVEQFQRTPLAPASLFPGESYRGDAVYQGSEKGRSLTGKTPAARLTSTFAARMWPNERYHSGSHWRRSPERETQSRVNGQKLTERS</sequence>
<evidence type="ECO:0000313" key="3">
    <source>
        <dbReference type="Proteomes" id="UP001152622"/>
    </source>
</evidence>
<accession>A0A9Q1IWA2</accession>
<evidence type="ECO:0000256" key="1">
    <source>
        <dbReference type="SAM" id="MobiDB-lite"/>
    </source>
</evidence>
<gene>
    <name evidence="2" type="ORF">SKAU_G00202960</name>
</gene>
<evidence type="ECO:0000313" key="2">
    <source>
        <dbReference type="EMBL" id="KAJ8357502.1"/>
    </source>
</evidence>
<protein>
    <submittedName>
        <fullName evidence="2">Uncharacterized protein</fullName>
    </submittedName>
</protein>
<name>A0A9Q1IWA2_SYNKA</name>
<reference evidence="2" key="1">
    <citation type="journal article" date="2023" name="Science">
        <title>Genome structures resolve the early diversification of teleost fishes.</title>
        <authorList>
            <person name="Parey E."/>
            <person name="Louis A."/>
            <person name="Montfort J."/>
            <person name="Bouchez O."/>
            <person name="Roques C."/>
            <person name="Iampietro C."/>
            <person name="Lluch J."/>
            <person name="Castinel A."/>
            <person name="Donnadieu C."/>
            <person name="Desvignes T."/>
            <person name="Floi Bucao C."/>
            <person name="Jouanno E."/>
            <person name="Wen M."/>
            <person name="Mejri S."/>
            <person name="Dirks R."/>
            <person name="Jansen H."/>
            <person name="Henkel C."/>
            <person name="Chen W.J."/>
            <person name="Zahm M."/>
            <person name="Cabau C."/>
            <person name="Klopp C."/>
            <person name="Thompson A.W."/>
            <person name="Robinson-Rechavi M."/>
            <person name="Braasch I."/>
            <person name="Lecointre G."/>
            <person name="Bobe J."/>
            <person name="Postlethwait J.H."/>
            <person name="Berthelot C."/>
            <person name="Roest Crollius H."/>
            <person name="Guiguen Y."/>
        </authorList>
    </citation>
    <scope>NUCLEOTIDE SEQUENCE</scope>
    <source>
        <strain evidence="2">WJC10195</strain>
    </source>
</reference>